<evidence type="ECO:0000256" key="2">
    <source>
        <dbReference type="RuleBase" id="RU362097"/>
    </source>
</evidence>
<feature type="coiled-coil region" evidence="3">
    <location>
        <begin position="255"/>
        <end position="282"/>
    </location>
</feature>
<dbReference type="SUPFAM" id="SSF56954">
    <property type="entry name" value="Outer membrane efflux proteins (OEP)"/>
    <property type="match status" value="1"/>
</dbReference>
<dbReference type="NCBIfam" id="TIGR01845">
    <property type="entry name" value="outer_NodT"/>
    <property type="match status" value="1"/>
</dbReference>
<dbReference type="Gene3D" id="2.20.200.10">
    <property type="entry name" value="Outer membrane efflux proteins (OEP)"/>
    <property type="match status" value="1"/>
</dbReference>
<accession>A0A0W0RVW6</accession>
<dbReference type="GO" id="GO:0015562">
    <property type="term" value="F:efflux transmembrane transporter activity"/>
    <property type="evidence" value="ECO:0007669"/>
    <property type="project" value="InterPro"/>
</dbReference>
<keyword evidence="2" id="KW-0472">Membrane</keyword>
<dbReference type="Proteomes" id="UP000054695">
    <property type="component" value="Unassembled WGS sequence"/>
</dbReference>
<comment type="subcellular location">
    <subcellularLocation>
        <location evidence="2">Cell outer membrane</location>
        <topology evidence="2">Lipid-anchor</topology>
    </subcellularLocation>
</comment>
<evidence type="ECO:0000313" key="4">
    <source>
        <dbReference type="EMBL" id="KTC75101.1"/>
    </source>
</evidence>
<keyword evidence="2" id="KW-0564">Palmitate</keyword>
<gene>
    <name evidence="4" type="ORF">Lboz_1088</name>
</gene>
<dbReference type="RefSeq" id="WP_082642411.1">
    <property type="nucleotide sequence ID" value="NZ_CAAAIY010000004.1"/>
</dbReference>
<evidence type="ECO:0000313" key="5">
    <source>
        <dbReference type="Proteomes" id="UP000054695"/>
    </source>
</evidence>
<dbReference type="EMBL" id="LNXU01000012">
    <property type="protein sequence ID" value="KTC75101.1"/>
    <property type="molecule type" value="Genomic_DNA"/>
</dbReference>
<name>A0A0W0RVW6_LEGBO</name>
<dbReference type="PANTHER" id="PTHR30203">
    <property type="entry name" value="OUTER MEMBRANE CATION EFFLUX PROTEIN"/>
    <property type="match status" value="1"/>
</dbReference>
<dbReference type="PATRIC" id="fig|447.4.peg.1169"/>
<dbReference type="GO" id="GO:0009279">
    <property type="term" value="C:cell outer membrane"/>
    <property type="evidence" value="ECO:0007669"/>
    <property type="project" value="UniProtKB-SubCell"/>
</dbReference>
<dbReference type="AlphaFoldDB" id="A0A0W0RVW6"/>
<keyword evidence="5" id="KW-1185">Reference proteome</keyword>
<dbReference type="InterPro" id="IPR003423">
    <property type="entry name" value="OMP_efflux"/>
</dbReference>
<reference evidence="4 5" key="1">
    <citation type="submission" date="2015-11" db="EMBL/GenBank/DDBJ databases">
        <title>Genomic analysis of 38 Legionella species identifies large and diverse effector repertoires.</title>
        <authorList>
            <person name="Burstein D."/>
            <person name="Amaro F."/>
            <person name="Zusman T."/>
            <person name="Lifshitz Z."/>
            <person name="Cohen O."/>
            <person name="Gilbert J.A."/>
            <person name="Pupko T."/>
            <person name="Shuman H.A."/>
            <person name="Segal G."/>
        </authorList>
    </citation>
    <scope>NUCLEOTIDE SEQUENCE [LARGE SCALE GENOMIC DNA]</scope>
    <source>
        <strain evidence="4 5">WIGA</strain>
    </source>
</reference>
<keyword evidence="2" id="KW-0449">Lipoprotein</keyword>
<evidence type="ECO:0000256" key="1">
    <source>
        <dbReference type="ARBA" id="ARBA00007613"/>
    </source>
</evidence>
<dbReference type="PANTHER" id="PTHR30203:SF33">
    <property type="entry name" value="BLR4455 PROTEIN"/>
    <property type="match status" value="1"/>
</dbReference>
<sequence>MKKVQGETERTTGYMKSYENSSTVLTKQFPAAAGLGKKSIGVSVLVFALMGCSFAPKYHRPAMPIPEHFKEPGQWVEIKSTPRIVAPDGWWQAFHDPVLNDLENQLNNANQDLKLAYAHFQEAVSLVQVARSYFFPTIQGLFNADRQQNSRTVANPVTTPVFNQFLLGGFLSYELDAWGSIRNSVIASERSANASAADMASIRLSLQAELANNYFALRGSDEAQRILNMTVVAYQQALYLTKNRYQGGAAPIADVDEAETQLENAKTQAEDIRLQRAQFEHAIAVLVGEIPSNFSLSPAKSPRVFLAIAPNVPSTILDRRPDIVAAESRVQAANANIGVARAAFFPVIELTGSAGFQSRSLANLISKPSLFWSLGPLSLLTLSQPVAQVTLFDGGRLRGLLNQAKAQYFETVATYRQTVLTALQEVEDNLIAIHQLDKEYRTQKAAARAAKRAWEQELYRYKGGLVTFLQVVVVENTALQSELSLINIRTRRQIASIQLIKALGGGWSLDMGKRKTKAAPYSLKVG</sequence>
<proteinExistence type="inferred from homology"/>
<dbReference type="InterPro" id="IPR010131">
    <property type="entry name" value="MdtP/NodT-like"/>
</dbReference>
<keyword evidence="2" id="KW-0812">Transmembrane</keyword>
<keyword evidence="2" id="KW-1134">Transmembrane beta strand</keyword>
<evidence type="ECO:0000256" key="3">
    <source>
        <dbReference type="SAM" id="Coils"/>
    </source>
</evidence>
<dbReference type="Pfam" id="PF02321">
    <property type="entry name" value="OEP"/>
    <property type="match status" value="2"/>
</dbReference>
<organism evidence="4 5">
    <name type="scientific">Legionella bozemanae</name>
    <name type="common">Fluoribacter bozemanae</name>
    <dbReference type="NCBI Taxonomy" id="447"/>
    <lineage>
        <taxon>Bacteria</taxon>
        <taxon>Pseudomonadati</taxon>
        <taxon>Pseudomonadota</taxon>
        <taxon>Gammaproteobacteria</taxon>
        <taxon>Legionellales</taxon>
        <taxon>Legionellaceae</taxon>
        <taxon>Legionella</taxon>
    </lineage>
</organism>
<protein>
    <submittedName>
        <fullName evidence="4">Outer membrane efflux protein</fullName>
    </submittedName>
</protein>
<dbReference type="STRING" id="447.Lboz_1088"/>
<comment type="similarity">
    <text evidence="1 2">Belongs to the outer membrane factor (OMF) (TC 1.B.17) family.</text>
</comment>
<keyword evidence="3" id="KW-0175">Coiled coil</keyword>
<dbReference type="Gene3D" id="1.20.1600.10">
    <property type="entry name" value="Outer membrane efflux proteins (OEP)"/>
    <property type="match status" value="1"/>
</dbReference>
<comment type="caution">
    <text evidence="4">The sequence shown here is derived from an EMBL/GenBank/DDBJ whole genome shotgun (WGS) entry which is preliminary data.</text>
</comment>